<feature type="domain" description="CBM20" evidence="5">
    <location>
        <begin position="479"/>
        <end position="579"/>
    </location>
</feature>
<comment type="caution">
    <text evidence="6">The sequence shown here is derived from an EMBL/GenBank/DDBJ whole genome shotgun (WGS) entry which is preliminary data.</text>
</comment>
<keyword evidence="2" id="KW-0378">Hydrolase</keyword>
<reference evidence="6 7" key="1">
    <citation type="journal article" date="2018" name="Plant J.">
        <title>Genome sequences of Chlorella sorokiniana UTEX 1602 and Micractinium conductrix SAG 241.80: implications to maltose excretion by a green alga.</title>
        <authorList>
            <person name="Arriola M.B."/>
            <person name="Velmurugan N."/>
            <person name="Zhang Y."/>
            <person name="Plunkett M.H."/>
            <person name="Hondzo H."/>
            <person name="Barney B.M."/>
        </authorList>
    </citation>
    <scope>NUCLEOTIDE SEQUENCE [LARGE SCALE GENOMIC DNA]</scope>
    <source>
        <strain evidence="6 7">SAG 241.80</strain>
    </source>
</reference>
<dbReference type="GO" id="GO:2001070">
    <property type="term" value="F:starch binding"/>
    <property type="evidence" value="ECO:0007669"/>
    <property type="project" value="InterPro"/>
</dbReference>
<feature type="region of interest" description="Disordered" evidence="4">
    <location>
        <begin position="742"/>
        <end position="830"/>
    </location>
</feature>
<feature type="region of interest" description="Disordered" evidence="4">
    <location>
        <begin position="1"/>
        <end position="28"/>
    </location>
</feature>
<dbReference type="Gene3D" id="2.60.40.10">
    <property type="entry name" value="Immunoglobulins"/>
    <property type="match status" value="1"/>
</dbReference>
<keyword evidence="7" id="KW-1185">Reference proteome</keyword>
<dbReference type="AlphaFoldDB" id="A0A2P6VD70"/>
<dbReference type="InterPro" id="IPR013783">
    <property type="entry name" value="Ig-like_fold"/>
</dbReference>
<name>A0A2P6VD70_9CHLO</name>
<dbReference type="Pfam" id="PF03265">
    <property type="entry name" value="DNase_II"/>
    <property type="match status" value="1"/>
</dbReference>
<protein>
    <submittedName>
        <fullName evidence="6">Plancitoxin-1 isoform X2</fullName>
    </submittedName>
</protein>
<dbReference type="SUPFAM" id="SSF49452">
    <property type="entry name" value="Starch-binding domain-like"/>
    <property type="match status" value="1"/>
</dbReference>
<dbReference type="PROSITE" id="PS51166">
    <property type="entry name" value="CBM20"/>
    <property type="match status" value="1"/>
</dbReference>
<sequence>MQRPSDGGTVATAAAARRRPAPASPSSVTRLADKLSQLTVADGGSAASAHVAWAVALKAPSSSQVLLVDGSDAKREWRKAAADEWLAGCILSQAWTGWVAYNDEPAEGSGVQASVSFGHCKGLLCWSADRVGWLVHSVPGWPAALGEQQLTTLAGTRSAKKGQSFVWLCMARTPERLRAICGQIQLMDACVYAGRISPDEELHVPFREDTFGQHLKNPPPGPEPSLVPLGPGVWHLAKHALWGRVRRDGRPVALDFYEDSLARTPPFEGRWHVQSWLNGVKDEECFGSTERADNIVQIRLPDGAPYDTTKDHSKWAVHAQRPLTLVGDINRMQSQSRRGGGGVIIQDAALNRALRGIVYRLEGELVLPPAPALRSVDEFHATPSENVANAAGEEPLDVLSVPPLGSGPGFGGSAAGGGGGGGGQRRGGGGGLLGGLFGAGLALLSNAGAAPLRAARAAARRPVRAARAAVLASQHAGDPAQVATVPVTFTMNHQVHFAQHVLLVGSLPQLGEWQLEHALRLSWFEGHSWTATVDLPLGAEAEFKFVVTDPRRAPAWESCYNRSLSVDGSVTSLAGAWNEAFAPPATAAALAQLMSSADDEALAAVGSEAVVAAAAATGAALAAEAEAVLEALAARPSQQAEAAAAAAEAAAEAEELAAEAAEAFARPAAAAASTGRRQLTLSAEAEAAVDALIAEADAAAEPEPQPERVAAFAAATKEAKPSGLAKVAAAMGFGKGAAVATTAAPRKAAAKRAARPSFRSPKPPAAKPAPIEPTEPSKPFFPSTRVAPEASPTPAKPARGARRGAAARASAASAAPPAAKGGDDASGYSPEQLAFLKRTGKL</sequence>
<dbReference type="InterPro" id="IPR013784">
    <property type="entry name" value="Carb-bd-like_fold"/>
</dbReference>
<feature type="coiled-coil region" evidence="3">
    <location>
        <begin position="637"/>
        <end position="666"/>
    </location>
</feature>
<evidence type="ECO:0000256" key="2">
    <source>
        <dbReference type="ARBA" id="ARBA00022801"/>
    </source>
</evidence>
<evidence type="ECO:0000313" key="7">
    <source>
        <dbReference type="Proteomes" id="UP000239649"/>
    </source>
</evidence>
<comment type="similarity">
    <text evidence="1">Belongs to the DNase II family.</text>
</comment>
<dbReference type="SMART" id="SM01065">
    <property type="entry name" value="CBM_2"/>
    <property type="match status" value="1"/>
</dbReference>
<organism evidence="6 7">
    <name type="scientific">Micractinium conductrix</name>
    <dbReference type="NCBI Taxonomy" id="554055"/>
    <lineage>
        <taxon>Eukaryota</taxon>
        <taxon>Viridiplantae</taxon>
        <taxon>Chlorophyta</taxon>
        <taxon>core chlorophytes</taxon>
        <taxon>Trebouxiophyceae</taxon>
        <taxon>Chlorellales</taxon>
        <taxon>Chlorellaceae</taxon>
        <taxon>Chlorella clade</taxon>
        <taxon>Micractinium</taxon>
    </lineage>
</organism>
<dbReference type="PANTHER" id="PTHR10858">
    <property type="entry name" value="DEOXYRIBONUCLEASE II"/>
    <property type="match status" value="1"/>
</dbReference>
<gene>
    <name evidence="6" type="ORF">C2E20_4738</name>
</gene>
<dbReference type="Pfam" id="PF00686">
    <property type="entry name" value="CBM_20"/>
    <property type="match status" value="1"/>
</dbReference>
<dbReference type="InterPro" id="IPR002044">
    <property type="entry name" value="CBM20"/>
</dbReference>
<evidence type="ECO:0000256" key="4">
    <source>
        <dbReference type="SAM" id="MobiDB-lite"/>
    </source>
</evidence>
<dbReference type="OrthoDB" id="514146at2759"/>
<dbReference type="CDD" id="cd05467">
    <property type="entry name" value="CBM20"/>
    <property type="match status" value="1"/>
</dbReference>
<dbReference type="Proteomes" id="UP000239649">
    <property type="component" value="Unassembled WGS sequence"/>
</dbReference>
<accession>A0A2P6VD70</accession>
<evidence type="ECO:0000259" key="5">
    <source>
        <dbReference type="PROSITE" id="PS51166"/>
    </source>
</evidence>
<dbReference type="PANTHER" id="PTHR10858:SF23">
    <property type="entry name" value="DEOXYRIBONUCLEASE II"/>
    <property type="match status" value="1"/>
</dbReference>
<evidence type="ECO:0000313" key="6">
    <source>
        <dbReference type="EMBL" id="PSC72034.1"/>
    </source>
</evidence>
<evidence type="ECO:0000256" key="1">
    <source>
        <dbReference type="ARBA" id="ARBA00007527"/>
    </source>
</evidence>
<dbReference type="GO" id="GO:0004531">
    <property type="term" value="F:deoxyribonuclease II activity"/>
    <property type="evidence" value="ECO:0007669"/>
    <property type="project" value="InterPro"/>
</dbReference>
<feature type="compositionally biased region" description="Pro residues" evidence="4">
    <location>
        <begin position="761"/>
        <end position="773"/>
    </location>
</feature>
<dbReference type="EMBL" id="LHPF02000012">
    <property type="protein sequence ID" value="PSC72034.1"/>
    <property type="molecule type" value="Genomic_DNA"/>
</dbReference>
<dbReference type="InterPro" id="IPR004947">
    <property type="entry name" value="DNase_II"/>
</dbReference>
<evidence type="ECO:0000256" key="3">
    <source>
        <dbReference type="SAM" id="Coils"/>
    </source>
</evidence>
<proteinExistence type="inferred from homology"/>
<feature type="compositionally biased region" description="Low complexity" evidence="4">
    <location>
        <begin position="803"/>
        <end position="820"/>
    </location>
</feature>
<keyword evidence="3" id="KW-0175">Coiled coil</keyword>